<evidence type="ECO:0000313" key="3">
    <source>
        <dbReference type="EMBL" id="RHN80341.1"/>
    </source>
</evidence>
<proteinExistence type="predicted"/>
<keyword evidence="1 2" id="KW-0812">Transmembrane</keyword>
<dbReference type="EMBL" id="CM001217">
    <property type="protein sequence ID" value="AES61051.1"/>
    <property type="molecule type" value="Genomic_DNA"/>
</dbReference>
<dbReference type="AlphaFoldDB" id="G7I4R5"/>
<keyword evidence="1" id="KW-0472">Membrane</keyword>
<dbReference type="EMBL" id="PSQE01000001">
    <property type="protein sequence ID" value="RHN80341.1"/>
    <property type="molecule type" value="Genomic_DNA"/>
</dbReference>
<dbReference type="PaxDb" id="3880-AES61051"/>
<organism evidence="2 5">
    <name type="scientific">Medicago truncatula</name>
    <name type="common">Barrel medic</name>
    <name type="synonym">Medicago tribuloides</name>
    <dbReference type="NCBI Taxonomy" id="3880"/>
    <lineage>
        <taxon>Eukaryota</taxon>
        <taxon>Viridiplantae</taxon>
        <taxon>Streptophyta</taxon>
        <taxon>Embryophyta</taxon>
        <taxon>Tracheophyta</taxon>
        <taxon>Spermatophyta</taxon>
        <taxon>Magnoliopsida</taxon>
        <taxon>eudicotyledons</taxon>
        <taxon>Gunneridae</taxon>
        <taxon>Pentapetalae</taxon>
        <taxon>rosids</taxon>
        <taxon>fabids</taxon>
        <taxon>Fabales</taxon>
        <taxon>Fabaceae</taxon>
        <taxon>Papilionoideae</taxon>
        <taxon>50 kb inversion clade</taxon>
        <taxon>NPAAA clade</taxon>
        <taxon>Hologalegina</taxon>
        <taxon>IRL clade</taxon>
        <taxon>Trifolieae</taxon>
        <taxon>Medicago</taxon>
    </lineage>
</organism>
<keyword evidence="5" id="KW-1185">Reference proteome</keyword>
<reference evidence="3" key="5">
    <citation type="journal article" date="2018" name="Nat. Plants">
        <title>Whole-genome landscape of Medicago truncatula symbiotic genes.</title>
        <authorList>
            <person name="Pecrix Y."/>
            <person name="Gamas P."/>
            <person name="Carrere S."/>
        </authorList>
    </citation>
    <scope>NUCLEOTIDE SEQUENCE</scope>
    <source>
        <tissue evidence="3">Leaves</tissue>
    </source>
</reference>
<dbReference type="EnsemblPlants" id="AES61051">
    <property type="protein sequence ID" value="AES61051"/>
    <property type="gene ID" value="MTR_1g075400"/>
</dbReference>
<gene>
    <name evidence="2" type="ordered locus">MTR_1g075400</name>
    <name evidence="3" type="ORF">MtrunA17_Chr1g0187211</name>
</gene>
<evidence type="ECO:0000256" key="1">
    <source>
        <dbReference type="SAM" id="Phobius"/>
    </source>
</evidence>
<dbReference type="Proteomes" id="UP000002051">
    <property type="component" value="Unassembled WGS sequence"/>
</dbReference>
<evidence type="ECO:0000313" key="2">
    <source>
        <dbReference type="EMBL" id="AES61051.1"/>
    </source>
</evidence>
<dbReference type="Gramene" id="rna4255">
    <property type="protein sequence ID" value="RHN80341.1"/>
    <property type="gene ID" value="gene4255"/>
</dbReference>
<name>G7I4R5_MEDTR</name>
<keyword evidence="1" id="KW-1133">Transmembrane helix</keyword>
<feature type="transmembrane region" description="Helical" evidence="1">
    <location>
        <begin position="33"/>
        <end position="54"/>
    </location>
</feature>
<evidence type="ECO:0000313" key="4">
    <source>
        <dbReference type="EnsemblPlants" id="AES61051"/>
    </source>
</evidence>
<reference evidence="2 5" key="1">
    <citation type="journal article" date="2011" name="Nature">
        <title>The Medicago genome provides insight into the evolution of rhizobial symbioses.</title>
        <authorList>
            <person name="Young N.D."/>
            <person name="Debelle F."/>
            <person name="Oldroyd G.E."/>
            <person name="Geurts R."/>
            <person name="Cannon S.B."/>
            <person name="Udvardi M.K."/>
            <person name="Benedito V.A."/>
            <person name="Mayer K.F."/>
            <person name="Gouzy J."/>
            <person name="Schoof H."/>
            <person name="Van de Peer Y."/>
            <person name="Proost S."/>
            <person name="Cook D.R."/>
            <person name="Meyers B.C."/>
            <person name="Spannagl M."/>
            <person name="Cheung F."/>
            <person name="De Mita S."/>
            <person name="Krishnakumar V."/>
            <person name="Gundlach H."/>
            <person name="Zhou S."/>
            <person name="Mudge J."/>
            <person name="Bharti A.K."/>
            <person name="Murray J.D."/>
            <person name="Naoumkina M.A."/>
            <person name="Rosen B."/>
            <person name="Silverstein K.A."/>
            <person name="Tang H."/>
            <person name="Rombauts S."/>
            <person name="Zhao P.X."/>
            <person name="Zhou P."/>
            <person name="Barbe V."/>
            <person name="Bardou P."/>
            <person name="Bechner M."/>
            <person name="Bellec A."/>
            <person name="Berger A."/>
            <person name="Berges H."/>
            <person name="Bidwell S."/>
            <person name="Bisseling T."/>
            <person name="Choisne N."/>
            <person name="Couloux A."/>
            <person name="Denny R."/>
            <person name="Deshpande S."/>
            <person name="Dai X."/>
            <person name="Doyle J.J."/>
            <person name="Dudez A.M."/>
            <person name="Farmer A.D."/>
            <person name="Fouteau S."/>
            <person name="Franken C."/>
            <person name="Gibelin C."/>
            <person name="Gish J."/>
            <person name="Goldstein S."/>
            <person name="Gonzalez A.J."/>
            <person name="Green P.J."/>
            <person name="Hallab A."/>
            <person name="Hartog M."/>
            <person name="Hua A."/>
            <person name="Humphray S.J."/>
            <person name="Jeong D.H."/>
            <person name="Jing Y."/>
            <person name="Jocker A."/>
            <person name="Kenton S.M."/>
            <person name="Kim D.J."/>
            <person name="Klee K."/>
            <person name="Lai H."/>
            <person name="Lang C."/>
            <person name="Lin S."/>
            <person name="Macmil S.L."/>
            <person name="Magdelenat G."/>
            <person name="Matthews L."/>
            <person name="McCorrison J."/>
            <person name="Monaghan E.L."/>
            <person name="Mun J.H."/>
            <person name="Najar F.Z."/>
            <person name="Nicholson C."/>
            <person name="Noirot C."/>
            <person name="O'Bleness M."/>
            <person name="Paule C.R."/>
            <person name="Poulain J."/>
            <person name="Prion F."/>
            <person name="Qin B."/>
            <person name="Qu C."/>
            <person name="Retzel E.F."/>
            <person name="Riddle C."/>
            <person name="Sallet E."/>
            <person name="Samain S."/>
            <person name="Samson N."/>
            <person name="Sanders I."/>
            <person name="Saurat O."/>
            <person name="Scarpelli C."/>
            <person name="Schiex T."/>
            <person name="Segurens B."/>
            <person name="Severin A.J."/>
            <person name="Sherrier D.J."/>
            <person name="Shi R."/>
            <person name="Sims S."/>
            <person name="Singer S.R."/>
            <person name="Sinharoy S."/>
            <person name="Sterck L."/>
            <person name="Viollet A."/>
            <person name="Wang B.B."/>
            <person name="Wang K."/>
            <person name="Wang M."/>
            <person name="Wang X."/>
            <person name="Warfsmann J."/>
            <person name="Weissenbach J."/>
            <person name="White D.D."/>
            <person name="White J.D."/>
            <person name="Wiley G.B."/>
            <person name="Wincker P."/>
            <person name="Xing Y."/>
            <person name="Yang L."/>
            <person name="Yao Z."/>
            <person name="Ying F."/>
            <person name="Zhai J."/>
            <person name="Zhou L."/>
            <person name="Zuber A."/>
            <person name="Denarie J."/>
            <person name="Dixon R.A."/>
            <person name="May G.D."/>
            <person name="Schwartz D.C."/>
            <person name="Rogers J."/>
            <person name="Quetier F."/>
            <person name="Town C.D."/>
            <person name="Roe B.A."/>
        </authorList>
    </citation>
    <scope>NUCLEOTIDE SEQUENCE [LARGE SCALE GENOMIC DNA]</scope>
    <source>
        <strain evidence="2">A17</strain>
        <strain evidence="4 5">cv. Jemalong A17</strain>
    </source>
</reference>
<evidence type="ECO:0000313" key="6">
    <source>
        <dbReference type="Proteomes" id="UP000265566"/>
    </source>
</evidence>
<reference evidence="4" key="3">
    <citation type="submission" date="2015-04" db="UniProtKB">
        <authorList>
            <consortium name="EnsemblPlants"/>
        </authorList>
    </citation>
    <scope>IDENTIFICATION</scope>
    <source>
        <strain evidence="4">cv. Jemalong A17</strain>
    </source>
</reference>
<reference evidence="2 5" key="2">
    <citation type="journal article" date="2014" name="BMC Genomics">
        <title>An improved genome release (version Mt4.0) for the model legume Medicago truncatula.</title>
        <authorList>
            <person name="Tang H."/>
            <person name="Krishnakumar V."/>
            <person name="Bidwell S."/>
            <person name="Rosen B."/>
            <person name="Chan A."/>
            <person name="Zhou S."/>
            <person name="Gentzbittel L."/>
            <person name="Childs K.L."/>
            <person name="Yandell M."/>
            <person name="Gundlach H."/>
            <person name="Mayer K.F."/>
            <person name="Schwartz D.C."/>
            <person name="Town C.D."/>
        </authorList>
    </citation>
    <scope>GENOME REANNOTATION</scope>
    <source>
        <strain evidence="4 5">cv. Jemalong A17</strain>
    </source>
</reference>
<accession>G7I4R5</accession>
<dbReference type="Proteomes" id="UP000265566">
    <property type="component" value="Chromosome 1"/>
</dbReference>
<protein>
    <submittedName>
        <fullName evidence="2">Transmembrane protein, putative</fullName>
    </submittedName>
</protein>
<reference evidence="6" key="4">
    <citation type="journal article" date="2018" name="Nat. Plants">
        <title>Whole-genome landscape of Medicago truncatula symbiotic genes.</title>
        <authorList>
            <person name="Pecrix Y."/>
            <person name="Staton S.E."/>
            <person name="Sallet E."/>
            <person name="Lelandais-Briere C."/>
            <person name="Moreau S."/>
            <person name="Carrere S."/>
            <person name="Blein T."/>
            <person name="Jardinaud M.F."/>
            <person name="Latrasse D."/>
            <person name="Zouine M."/>
            <person name="Zahm M."/>
            <person name="Kreplak J."/>
            <person name="Mayjonade B."/>
            <person name="Satge C."/>
            <person name="Perez M."/>
            <person name="Cauet S."/>
            <person name="Marande W."/>
            <person name="Chantry-Darmon C."/>
            <person name="Lopez-Roques C."/>
            <person name="Bouchez O."/>
            <person name="Berard A."/>
            <person name="Debelle F."/>
            <person name="Munos S."/>
            <person name="Bendahmane A."/>
            <person name="Berges H."/>
            <person name="Niebel A."/>
            <person name="Buitink J."/>
            <person name="Frugier F."/>
            <person name="Benhamed M."/>
            <person name="Crespi M."/>
            <person name="Gouzy J."/>
            <person name="Gamas P."/>
        </authorList>
    </citation>
    <scope>NUCLEOTIDE SEQUENCE [LARGE SCALE GENOMIC DNA]</scope>
    <source>
        <strain evidence="6">cv. Jemalong A17</strain>
    </source>
</reference>
<sequence>MRIHTGITPLLRGSITQRVGAVLNPPARRQLQVFLPAADFVVVFVAVVVFRAIFMLQMAAAPVIDHEFIDVVVVMRWWFSVGEEVVMCGV</sequence>
<dbReference type="HOGENOM" id="CLU_2444149_0_0_1"/>
<evidence type="ECO:0000313" key="5">
    <source>
        <dbReference type="Proteomes" id="UP000002051"/>
    </source>
</evidence>